<gene>
    <name evidence="2" type="ORF">IMSHALPRED_008489</name>
</gene>
<keyword evidence="1" id="KW-0472">Membrane</keyword>
<dbReference type="Proteomes" id="UP000664534">
    <property type="component" value="Unassembled WGS sequence"/>
</dbReference>
<dbReference type="InterPro" id="IPR024316">
    <property type="entry name" value="APQ12"/>
</dbReference>
<organism evidence="2 3">
    <name type="scientific">Imshaugia aleurites</name>
    <dbReference type="NCBI Taxonomy" id="172621"/>
    <lineage>
        <taxon>Eukaryota</taxon>
        <taxon>Fungi</taxon>
        <taxon>Dikarya</taxon>
        <taxon>Ascomycota</taxon>
        <taxon>Pezizomycotina</taxon>
        <taxon>Lecanoromycetes</taxon>
        <taxon>OSLEUM clade</taxon>
        <taxon>Lecanoromycetidae</taxon>
        <taxon>Lecanorales</taxon>
        <taxon>Lecanorineae</taxon>
        <taxon>Parmeliaceae</taxon>
        <taxon>Imshaugia</taxon>
    </lineage>
</organism>
<dbReference type="OrthoDB" id="3559694at2759"/>
<comment type="caution">
    <text evidence="2">The sequence shown here is derived from an EMBL/GenBank/DDBJ whole genome shotgun (WGS) entry which is preliminary data.</text>
</comment>
<evidence type="ECO:0000313" key="2">
    <source>
        <dbReference type="EMBL" id="CAF9909857.1"/>
    </source>
</evidence>
<dbReference type="Pfam" id="PF12716">
    <property type="entry name" value="Apq12"/>
    <property type="match status" value="1"/>
</dbReference>
<dbReference type="EMBL" id="CAJPDT010000006">
    <property type="protein sequence ID" value="CAF9909857.1"/>
    <property type="molecule type" value="Genomic_DNA"/>
</dbReference>
<keyword evidence="1" id="KW-1133">Transmembrane helix</keyword>
<evidence type="ECO:0000313" key="3">
    <source>
        <dbReference type="Proteomes" id="UP000664534"/>
    </source>
</evidence>
<feature type="transmembrane region" description="Helical" evidence="1">
    <location>
        <begin position="93"/>
        <end position="116"/>
    </location>
</feature>
<protein>
    <submittedName>
        <fullName evidence="2">Uncharacterized protein</fullName>
    </submittedName>
</protein>
<keyword evidence="1" id="KW-0812">Transmembrane</keyword>
<feature type="transmembrane region" description="Helical" evidence="1">
    <location>
        <begin position="69"/>
        <end position="86"/>
    </location>
</feature>
<accession>A0A8H3ET88</accession>
<reference evidence="2" key="1">
    <citation type="submission" date="2021-03" db="EMBL/GenBank/DDBJ databases">
        <authorList>
            <person name="Tagirdzhanova G."/>
        </authorList>
    </citation>
    <scope>NUCLEOTIDE SEQUENCE</scope>
</reference>
<sequence length="159" mass="18749">MDYLQDFFPQAAHLYHNYYYSFLPYLAPFYRILLSSQSYFYRQIFPTLYPIYVLSNNALHSLSTDAPDIITLAVLAIALIISFRVLDYMRRTVMYWVGLAIRMGLWLTLGVLGVYVWQRGFDQSVEDFGYVLGFLVCRFSNQLLLDVEALESRDMFWEP</sequence>
<name>A0A8H3ET88_9LECA</name>
<evidence type="ECO:0000256" key="1">
    <source>
        <dbReference type="SAM" id="Phobius"/>
    </source>
</evidence>
<dbReference type="AlphaFoldDB" id="A0A8H3ET88"/>
<keyword evidence="3" id="KW-1185">Reference proteome</keyword>
<proteinExistence type="predicted"/>